<protein>
    <submittedName>
        <fullName evidence="2">Uncharacterized protein</fullName>
    </submittedName>
</protein>
<dbReference type="Proteomes" id="UP000386466">
    <property type="component" value="Unassembled WGS sequence"/>
</dbReference>
<name>A0A485P8V1_LYNPA</name>
<organism evidence="2 3">
    <name type="scientific">Lynx pardinus</name>
    <name type="common">Iberian lynx</name>
    <name type="synonym">Felis pardina</name>
    <dbReference type="NCBI Taxonomy" id="191816"/>
    <lineage>
        <taxon>Eukaryota</taxon>
        <taxon>Metazoa</taxon>
        <taxon>Chordata</taxon>
        <taxon>Craniata</taxon>
        <taxon>Vertebrata</taxon>
        <taxon>Euteleostomi</taxon>
        <taxon>Mammalia</taxon>
        <taxon>Eutheria</taxon>
        <taxon>Laurasiatheria</taxon>
        <taxon>Carnivora</taxon>
        <taxon>Feliformia</taxon>
        <taxon>Felidae</taxon>
        <taxon>Felinae</taxon>
        <taxon>Lynx</taxon>
    </lineage>
</organism>
<evidence type="ECO:0000313" key="3">
    <source>
        <dbReference type="Proteomes" id="UP000386466"/>
    </source>
</evidence>
<feature type="non-terminal residue" evidence="2">
    <location>
        <position position="72"/>
    </location>
</feature>
<dbReference type="AlphaFoldDB" id="A0A485P8V1"/>
<feature type="region of interest" description="Disordered" evidence="1">
    <location>
        <begin position="29"/>
        <end position="72"/>
    </location>
</feature>
<proteinExistence type="predicted"/>
<reference evidence="2 3" key="1">
    <citation type="submission" date="2019-01" db="EMBL/GenBank/DDBJ databases">
        <authorList>
            <person name="Alioto T."/>
            <person name="Alioto T."/>
        </authorList>
    </citation>
    <scope>NUCLEOTIDE SEQUENCE [LARGE SCALE GENOMIC DNA]</scope>
</reference>
<evidence type="ECO:0000256" key="1">
    <source>
        <dbReference type="SAM" id="MobiDB-lite"/>
    </source>
</evidence>
<keyword evidence="3" id="KW-1185">Reference proteome</keyword>
<dbReference type="EMBL" id="CAAGRJ010028734">
    <property type="protein sequence ID" value="VFV40256.1"/>
    <property type="molecule type" value="Genomic_DNA"/>
</dbReference>
<sequence length="72" mass="8019">MVLWVWRPAARDTAGTTLPSVPGWAGREWGGRRLLPRSKSGNKRVSPASPPAHSRTLALGRTRSRHRLPERV</sequence>
<accession>A0A485P8V1</accession>
<evidence type="ECO:0000313" key="2">
    <source>
        <dbReference type="EMBL" id="VFV40256.1"/>
    </source>
</evidence>
<gene>
    <name evidence="2" type="ORF">LYPA_23C013970</name>
</gene>